<protein>
    <submittedName>
        <fullName evidence="1">Uncharacterized protein</fullName>
    </submittedName>
</protein>
<proteinExistence type="predicted"/>
<accession>A0A1B6VPJ6</accession>
<dbReference type="EMBL" id="LUTU01000004">
    <property type="protein sequence ID" value="OAJ68897.1"/>
    <property type="molecule type" value="Genomic_DNA"/>
</dbReference>
<organism evidence="1 2">
    <name type="scientific">Gluconobacter cerinus</name>
    <dbReference type="NCBI Taxonomy" id="38307"/>
    <lineage>
        <taxon>Bacteria</taxon>
        <taxon>Pseudomonadati</taxon>
        <taxon>Pseudomonadota</taxon>
        <taxon>Alphaproteobacteria</taxon>
        <taxon>Acetobacterales</taxon>
        <taxon>Acetobacteraceae</taxon>
        <taxon>Gluconobacter</taxon>
    </lineage>
</organism>
<sequence>MDEDVLAAGVRRDEAEALGGIVPLHGAADILCVGQVRSRTARTCRRSTKACLRSCAELRARARSFSGAFVNGNDFSNLATLRTLANANNHGCTRIDAAYASIAKSVGVQEDIARAVSQFNETETLFGVEPLNAGADFWAGSGNEAAASATTRCAEATTTATEAATVAAAEAATIAAAEAATVTIGWLGRIVPVKPAAREVS</sequence>
<evidence type="ECO:0000313" key="1">
    <source>
        <dbReference type="EMBL" id="OAJ68897.1"/>
    </source>
</evidence>
<dbReference type="Proteomes" id="UP000077786">
    <property type="component" value="Unassembled WGS sequence"/>
</dbReference>
<dbReference type="AlphaFoldDB" id="A0A1B6VPJ6"/>
<comment type="caution">
    <text evidence="1">The sequence shown here is derived from an EMBL/GenBank/DDBJ whole genome shotgun (WGS) entry which is preliminary data.</text>
</comment>
<name>A0A1B6VPJ6_9PROT</name>
<reference evidence="1 2" key="1">
    <citation type="submission" date="2016-03" db="EMBL/GenBank/DDBJ databases">
        <title>Draft genome sequence of Gluconobacter cerinus strain CECT 9110.</title>
        <authorList>
            <person name="Sainz F."/>
            <person name="Mas A."/>
            <person name="Torija M.J."/>
        </authorList>
    </citation>
    <scope>NUCLEOTIDE SEQUENCE [LARGE SCALE GENOMIC DNA]</scope>
    <source>
        <strain evidence="1 2">CECT 9110</strain>
    </source>
</reference>
<evidence type="ECO:0000313" key="2">
    <source>
        <dbReference type="Proteomes" id="UP000077786"/>
    </source>
</evidence>
<gene>
    <name evidence="1" type="ORF">A0123_00464</name>
</gene>